<dbReference type="RefSeq" id="WP_208310107.1">
    <property type="nucleotide sequence ID" value="NZ_JAAFNQ010000001.1"/>
</dbReference>
<evidence type="ECO:0000256" key="13">
    <source>
        <dbReference type="SAM" id="Phobius"/>
    </source>
</evidence>
<evidence type="ECO:0000259" key="14">
    <source>
        <dbReference type="Pfam" id="PF02687"/>
    </source>
</evidence>
<dbReference type="InterPro" id="IPR003838">
    <property type="entry name" value="ABC3_permease_C"/>
</dbReference>
<dbReference type="AlphaFoldDB" id="A0A239VHV4"/>
<keyword evidence="17" id="KW-1185">Reference proteome</keyword>
<dbReference type="Proteomes" id="UP000242637">
    <property type="component" value="Chromosome 1"/>
</dbReference>
<dbReference type="InterPro" id="IPR040690">
    <property type="entry name" value="FtsX_ECD"/>
</dbReference>
<feature type="domain" description="ABC3 transporter permease C-terminal" evidence="14">
    <location>
        <begin position="183"/>
        <end position="298"/>
    </location>
</feature>
<evidence type="ECO:0000256" key="9">
    <source>
        <dbReference type="ARBA" id="ARBA00022989"/>
    </source>
</evidence>
<dbReference type="GeneID" id="63459561"/>
<dbReference type="GO" id="GO:0051301">
    <property type="term" value="P:cell division"/>
    <property type="evidence" value="ECO:0007669"/>
    <property type="project" value="UniProtKB-KW"/>
</dbReference>
<evidence type="ECO:0000256" key="1">
    <source>
        <dbReference type="ARBA" id="ARBA00003552"/>
    </source>
</evidence>
<evidence type="ECO:0000256" key="2">
    <source>
        <dbReference type="ARBA" id="ARBA00004651"/>
    </source>
</evidence>
<keyword evidence="6 12" id="KW-1003">Cell membrane</keyword>
<evidence type="ECO:0000256" key="12">
    <source>
        <dbReference type="PIRNR" id="PIRNR003097"/>
    </source>
</evidence>
<accession>A0A239VHV4</accession>
<gene>
    <name evidence="16" type="ORF">SAMEA4475696_01337</name>
</gene>
<dbReference type="Pfam" id="PF02687">
    <property type="entry name" value="FtsX"/>
    <property type="match status" value="1"/>
</dbReference>
<name>A0A239VHV4_9MICO</name>
<dbReference type="NCBIfam" id="NF038346">
    <property type="entry name" value="FtsX_actino"/>
    <property type="match status" value="1"/>
</dbReference>
<evidence type="ECO:0000256" key="5">
    <source>
        <dbReference type="ARBA" id="ARBA00021907"/>
    </source>
</evidence>
<reference evidence="16 17" key="1">
    <citation type="submission" date="2017-06" db="EMBL/GenBank/DDBJ databases">
        <authorList>
            <consortium name="Pathogen Informatics"/>
        </authorList>
    </citation>
    <scope>NUCLEOTIDE SEQUENCE [LARGE SCALE GENOMIC DNA]</scope>
    <source>
        <strain evidence="16 17">NCTC13039</strain>
    </source>
</reference>
<feature type="domain" description="FtsX extracellular" evidence="15">
    <location>
        <begin position="56"/>
        <end position="159"/>
    </location>
</feature>
<dbReference type="PANTHER" id="PTHR47755">
    <property type="entry name" value="CELL DIVISION PROTEIN FTSX"/>
    <property type="match status" value="1"/>
</dbReference>
<dbReference type="PANTHER" id="PTHR47755:SF1">
    <property type="entry name" value="CELL DIVISION PROTEIN FTSX"/>
    <property type="match status" value="1"/>
</dbReference>
<dbReference type="InterPro" id="IPR047929">
    <property type="entry name" value="FtsX_actino"/>
</dbReference>
<keyword evidence="10 12" id="KW-0472">Membrane</keyword>
<keyword evidence="9 13" id="KW-1133">Transmembrane helix</keyword>
<evidence type="ECO:0000256" key="4">
    <source>
        <dbReference type="ARBA" id="ARBA00011160"/>
    </source>
</evidence>
<comment type="subunit">
    <text evidence="4">Forms a membrane-associated complex with FtsE.</text>
</comment>
<evidence type="ECO:0000313" key="16">
    <source>
        <dbReference type="EMBL" id="SNV21767.1"/>
    </source>
</evidence>
<evidence type="ECO:0000256" key="7">
    <source>
        <dbReference type="ARBA" id="ARBA00022618"/>
    </source>
</evidence>
<evidence type="ECO:0000256" key="3">
    <source>
        <dbReference type="ARBA" id="ARBA00007379"/>
    </source>
</evidence>
<evidence type="ECO:0000256" key="8">
    <source>
        <dbReference type="ARBA" id="ARBA00022692"/>
    </source>
</evidence>
<evidence type="ECO:0000313" key="17">
    <source>
        <dbReference type="Proteomes" id="UP000242637"/>
    </source>
</evidence>
<organism evidence="16 17">
    <name type="scientific">Dermatophilus congolensis</name>
    <dbReference type="NCBI Taxonomy" id="1863"/>
    <lineage>
        <taxon>Bacteria</taxon>
        <taxon>Bacillati</taxon>
        <taxon>Actinomycetota</taxon>
        <taxon>Actinomycetes</taxon>
        <taxon>Micrococcales</taxon>
        <taxon>Dermatophilaceae</taxon>
        <taxon>Dermatophilus</taxon>
    </lineage>
</organism>
<proteinExistence type="inferred from homology"/>
<dbReference type="GO" id="GO:0005886">
    <property type="term" value="C:plasma membrane"/>
    <property type="evidence" value="ECO:0007669"/>
    <property type="project" value="UniProtKB-SubCell"/>
</dbReference>
<evidence type="ECO:0000256" key="10">
    <source>
        <dbReference type="ARBA" id="ARBA00023136"/>
    </source>
</evidence>
<keyword evidence="8 13" id="KW-0812">Transmembrane</keyword>
<comment type="similarity">
    <text evidence="3 12">Belongs to the ABC-4 integral membrane protein family. FtsX subfamily.</text>
</comment>
<feature type="transmembrane region" description="Helical" evidence="13">
    <location>
        <begin position="227"/>
        <end position="250"/>
    </location>
</feature>
<evidence type="ECO:0000259" key="15">
    <source>
        <dbReference type="Pfam" id="PF18075"/>
    </source>
</evidence>
<dbReference type="Pfam" id="PF18075">
    <property type="entry name" value="FtsX_ECD"/>
    <property type="match status" value="1"/>
</dbReference>
<feature type="transmembrane region" description="Helical" evidence="13">
    <location>
        <begin position="270"/>
        <end position="295"/>
    </location>
</feature>
<dbReference type="STRING" id="1121387.GCA_000429885_01974"/>
<dbReference type="KEGG" id="dco:SAMEA4475696_1337"/>
<feature type="transmembrane region" description="Helical" evidence="13">
    <location>
        <begin position="178"/>
        <end position="199"/>
    </location>
</feature>
<keyword evidence="7 12" id="KW-0132">Cell division</keyword>
<protein>
    <recommendedName>
        <fullName evidence="5 12">Cell division protein FtsX</fullName>
    </recommendedName>
</protein>
<evidence type="ECO:0000256" key="11">
    <source>
        <dbReference type="ARBA" id="ARBA00023306"/>
    </source>
</evidence>
<keyword evidence="11 12" id="KW-0131">Cell cycle</keyword>
<feature type="transmembrane region" description="Helical" evidence="13">
    <location>
        <begin position="20"/>
        <end position="40"/>
    </location>
</feature>
<dbReference type="EMBL" id="LT906453">
    <property type="protein sequence ID" value="SNV21767.1"/>
    <property type="molecule type" value="Genomic_DNA"/>
</dbReference>
<evidence type="ECO:0000256" key="6">
    <source>
        <dbReference type="ARBA" id="ARBA00022475"/>
    </source>
</evidence>
<comment type="function">
    <text evidence="1">Part of the ABC transporter FtsEX involved in cellular division.</text>
</comment>
<dbReference type="InterPro" id="IPR004513">
    <property type="entry name" value="FtsX"/>
</dbReference>
<comment type="subcellular location">
    <subcellularLocation>
        <location evidence="2">Cell membrane</location>
        <topology evidence="2">Multi-pass membrane protein</topology>
    </subcellularLocation>
</comment>
<sequence>MRPTFLVQEVGAGLRRNLGAFVSIVIVAMVSVVFLGVGMLSGRQVDAAKGYWYDKVEVSIFLCTASSPDAGCGGKPVTAVQQAAVRELLDASSKVVASYEFESQHQAYERFRAQFAGNPAFARTPASAIPAAFRVKLVDPGEYAVVHQMFGGMPGVAAVKDIRQVVDPLIRVLDFLRVTAWGVAGVMSVAMVLLLVTTIRQVAWTRRRETGVKRVVGASKGALQLPFMVEMVAAVLVACVLAVGVLWGAVRFGVAELAAKFSDFGWITPVDVLVVAPVLVGCGVGVAVVVSWVALGRYVRV</sequence>
<dbReference type="Gene3D" id="3.30.70.3040">
    <property type="match status" value="1"/>
</dbReference>
<dbReference type="PIRSF" id="PIRSF003097">
    <property type="entry name" value="FtsX"/>
    <property type="match status" value="1"/>
</dbReference>